<evidence type="ECO:0000256" key="6">
    <source>
        <dbReference type="ARBA" id="ARBA00022696"/>
    </source>
</evidence>
<feature type="domain" description="Peptidase S1" evidence="28">
    <location>
        <begin position="349"/>
        <end position="574"/>
    </location>
</feature>
<comment type="catalytic activity">
    <reaction evidence="16">
        <text>Selective cleavage of Arg-|-Ile bonds in factor VII to form factor VIIa and factor XI to form factor XIa.</text>
        <dbReference type="EC" id="3.4.21.38"/>
    </reaction>
</comment>
<evidence type="ECO:0000256" key="10">
    <source>
        <dbReference type="ARBA" id="ARBA00022825"/>
    </source>
</evidence>
<keyword evidence="9 24" id="KW-0378">Hydrolase</keyword>
<dbReference type="CDD" id="cd00054">
    <property type="entry name" value="EGF_CA"/>
    <property type="match status" value="2"/>
</dbReference>
<protein>
    <recommendedName>
        <fullName evidence="19">Coagulation factor XII</fullName>
        <ecNumber evidence="18">3.4.21.38</ecNumber>
    </recommendedName>
    <alternativeName>
        <fullName evidence="20">Hageman factor</fullName>
    </alternativeName>
</protein>
<dbReference type="GO" id="GO:0005509">
    <property type="term" value="F:calcium ion binding"/>
    <property type="evidence" value="ECO:0007669"/>
    <property type="project" value="InterPro"/>
</dbReference>
<evidence type="ECO:0000259" key="27">
    <source>
        <dbReference type="PROSITE" id="PS50070"/>
    </source>
</evidence>
<evidence type="ECO:0000256" key="14">
    <source>
        <dbReference type="ARBA" id="ARBA00023180"/>
    </source>
</evidence>
<dbReference type="Pfam" id="PF00089">
    <property type="entry name" value="Trypsin"/>
    <property type="match status" value="1"/>
</dbReference>
<dbReference type="PROSITE" id="PS00021">
    <property type="entry name" value="KRINGLE_1"/>
    <property type="match status" value="1"/>
</dbReference>
<feature type="domain" description="EGF-like" evidence="26">
    <location>
        <begin position="162"/>
        <end position="198"/>
    </location>
</feature>
<evidence type="ECO:0000256" key="11">
    <source>
        <dbReference type="ARBA" id="ARBA00023084"/>
    </source>
</evidence>
<dbReference type="InterPro" id="IPR043504">
    <property type="entry name" value="Peptidase_S1_PA_chymotrypsin"/>
</dbReference>
<dbReference type="InterPro" id="IPR038178">
    <property type="entry name" value="Kringle_sf"/>
</dbReference>
<feature type="chain" id="PRO_5035907639" description="Coagulation factor XII" evidence="25">
    <location>
        <begin position="25"/>
        <end position="574"/>
    </location>
</feature>
<dbReference type="GO" id="GO:0007596">
    <property type="term" value="P:blood coagulation"/>
    <property type="evidence" value="ECO:0007669"/>
    <property type="project" value="UniProtKB-KW"/>
</dbReference>
<dbReference type="InterPro" id="IPR018056">
    <property type="entry name" value="Kringle_CS"/>
</dbReference>
<dbReference type="SMART" id="SM00181">
    <property type="entry name" value="EGF"/>
    <property type="match status" value="2"/>
</dbReference>
<evidence type="ECO:0000256" key="20">
    <source>
        <dbReference type="ARBA" id="ARBA00042651"/>
    </source>
</evidence>
<comment type="subcellular location">
    <subcellularLocation>
        <location evidence="1">Secreted</location>
    </subcellularLocation>
</comment>
<dbReference type="SUPFAM" id="SSF57196">
    <property type="entry name" value="EGF/Laminin"/>
    <property type="match status" value="1"/>
</dbReference>
<proteinExistence type="predicted"/>
<dbReference type="EMBL" id="JAACNH010000006">
    <property type="protein sequence ID" value="KAG8439330.1"/>
    <property type="molecule type" value="Genomic_DNA"/>
</dbReference>
<evidence type="ECO:0000256" key="18">
    <source>
        <dbReference type="ARBA" id="ARBA00039013"/>
    </source>
</evidence>
<keyword evidence="8" id="KW-0677">Repeat</keyword>
<keyword evidence="4 22" id="KW-0420">Kringle</keyword>
<sequence>MKLLCLLSLLALLVITQNTGLVFADKVVLTESGQLCHFPFHYGRMIYHSCIGKGKQGPRKWCSLTKNYDKDQHWSYCIEGHDVKDHCEENLCEPKGTCQSTLKGYKCVCKEPFTGQHCQTDKCYDKKLQLYFEPRASWLRYIPPVLEECVCSEKGSICKIISGSKCSDNPCLHGGLCIQAKRAAVCGCTQGHIGKHCEIRQQEYCFTGNGTGYRGTGNVTISETPCLHWDSEIILHEMSMYGGHKEKIHGLGSHSYCRNPDGDTQPWCFVLKEQRLSWEHCFIPRCTQPAVSTATPKHFESASPTRSFNQSVIISSPPTGPNGLLNGSAVLPVDCGRKFKKSPSITPRIVGGLVALPASHPYMAALYIGKQFCGGALISSCWILTAAHCLERRPNVTSISVVLGQSLFNTTDQHTINLPVEKYILHHKYSLDTLQNDVGKAFSQFVQPICLPLNVKQAEGTKQCVVVGWGHQYEGAGHYSFFLQEAFMPIVPYSQCQAPNIHGQRMMPGMLCAGIMEGGVDACQGDSGGPLVCEVDGRIELHGIVSWGTGCGEENKPGVYTRVQDYTDWIRASI</sequence>
<dbReference type="PROSITE" id="PS50240">
    <property type="entry name" value="TRYPSIN_DOM"/>
    <property type="match status" value="1"/>
</dbReference>
<feature type="domain" description="EGF-like" evidence="26">
    <location>
        <begin position="83"/>
        <end position="119"/>
    </location>
</feature>
<dbReference type="InterPro" id="IPR050127">
    <property type="entry name" value="Serine_Proteases_S1"/>
</dbReference>
<comment type="caution">
    <text evidence="30">The sequence shown here is derived from an EMBL/GenBank/DDBJ whole genome shotgun (WGS) entry which is preliminary data.</text>
</comment>
<evidence type="ECO:0000256" key="16">
    <source>
        <dbReference type="ARBA" id="ARBA00036304"/>
    </source>
</evidence>
<dbReference type="GO" id="GO:0005791">
    <property type="term" value="C:rough endoplasmic reticulum"/>
    <property type="evidence" value="ECO:0007669"/>
    <property type="project" value="TreeGrafter"/>
</dbReference>
<dbReference type="InterPro" id="IPR033116">
    <property type="entry name" value="TRYPSIN_SER"/>
</dbReference>
<dbReference type="Gene3D" id="2.10.10.10">
    <property type="entry name" value="Fibronectin, type II, collagen-binding"/>
    <property type="match status" value="1"/>
</dbReference>
<keyword evidence="12" id="KW-0865">Zymogen</keyword>
<dbReference type="InterPro" id="IPR001881">
    <property type="entry name" value="EGF-like_Ca-bd_dom"/>
</dbReference>
<dbReference type="InterPro" id="IPR009003">
    <property type="entry name" value="Peptidase_S1_PA"/>
</dbReference>
<comment type="function">
    <text evidence="17">Factor XII is a serum glycoprotein that participates in the initiation of blood coagulation, fibrinolysis, and the generation of bradykinin and angiotensin. Prekallikrein is cleaved by factor XII to form kallikrein, which then cleaves factor XII first to alpha-factor XIIa and then trypsin cleaves it to beta-factor XIIa. Alpha-factor XIIa activates factor XI to factor XIa.</text>
</comment>
<keyword evidence="5 24" id="KW-0645">Protease</keyword>
<dbReference type="FunFam" id="2.40.20.10:FF:000016">
    <property type="entry name" value="Coagulation factor XII"/>
    <property type="match status" value="1"/>
</dbReference>
<evidence type="ECO:0000259" key="26">
    <source>
        <dbReference type="PROSITE" id="PS50026"/>
    </source>
</evidence>
<keyword evidence="7 25" id="KW-0732">Signal</keyword>
<dbReference type="PROSITE" id="PS00135">
    <property type="entry name" value="TRYPSIN_SER"/>
    <property type="match status" value="1"/>
</dbReference>
<feature type="domain" description="Kringle" evidence="27">
    <location>
        <begin position="204"/>
        <end position="286"/>
    </location>
</feature>
<dbReference type="InterPro" id="IPR001314">
    <property type="entry name" value="Peptidase_S1A"/>
</dbReference>
<evidence type="ECO:0000313" key="31">
    <source>
        <dbReference type="Proteomes" id="UP000812440"/>
    </source>
</evidence>
<comment type="caution">
    <text evidence="21">Lacks conserved residue(s) required for the propagation of feature annotation.</text>
</comment>
<dbReference type="SMART" id="SM00130">
    <property type="entry name" value="KR"/>
    <property type="match status" value="1"/>
</dbReference>
<dbReference type="CDD" id="cd00190">
    <property type="entry name" value="Tryp_SPc"/>
    <property type="match status" value="1"/>
</dbReference>
<reference evidence="30" key="1">
    <citation type="thesis" date="2020" institute="ProQuest LLC" country="789 East Eisenhower Parkway, Ann Arbor, MI, USA">
        <title>Comparative Genomics and Chromosome Evolution.</title>
        <authorList>
            <person name="Mudd A.B."/>
        </authorList>
    </citation>
    <scope>NUCLEOTIDE SEQUENCE</scope>
    <source>
        <strain evidence="30">Female2</strain>
        <tissue evidence="30">Blood</tissue>
    </source>
</reference>
<keyword evidence="10 24" id="KW-0720">Serine protease</keyword>
<dbReference type="SMART" id="SM00020">
    <property type="entry name" value="Tryp_SPc"/>
    <property type="match status" value="1"/>
</dbReference>
<dbReference type="PROSITE" id="PS00023">
    <property type="entry name" value="FN2_1"/>
    <property type="match status" value="1"/>
</dbReference>
<dbReference type="PANTHER" id="PTHR24264:SF46">
    <property type="entry name" value="COAGULATION FACTOR XII"/>
    <property type="match status" value="1"/>
</dbReference>
<dbReference type="InterPro" id="IPR000001">
    <property type="entry name" value="Kringle"/>
</dbReference>
<organism evidence="30 31">
    <name type="scientific">Hymenochirus boettgeri</name>
    <name type="common">Congo dwarf clawed frog</name>
    <dbReference type="NCBI Taxonomy" id="247094"/>
    <lineage>
        <taxon>Eukaryota</taxon>
        <taxon>Metazoa</taxon>
        <taxon>Chordata</taxon>
        <taxon>Craniata</taxon>
        <taxon>Vertebrata</taxon>
        <taxon>Euteleostomi</taxon>
        <taxon>Amphibia</taxon>
        <taxon>Batrachia</taxon>
        <taxon>Anura</taxon>
        <taxon>Pipoidea</taxon>
        <taxon>Pipidae</taxon>
        <taxon>Pipinae</taxon>
        <taxon>Hymenochirus</taxon>
    </lineage>
</organism>
<dbReference type="PRINTS" id="PR00722">
    <property type="entry name" value="CHYMOTRYPSIN"/>
</dbReference>
<feature type="disulfide bond" evidence="23">
    <location>
        <begin position="50"/>
        <end position="77"/>
    </location>
</feature>
<feature type="disulfide bond" evidence="23">
    <location>
        <begin position="36"/>
        <end position="62"/>
    </location>
</feature>
<keyword evidence="3 21" id="KW-0245">EGF-like domain</keyword>
<dbReference type="InterPro" id="IPR013806">
    <property type="entry name" value="Kringle-like"/>
</dbReference>
<dbReference type="Pfam" id="PF00040">
    <property type="entry name" value="fn2"/>
    <property type="match status" value="1"/>
</dbReference>
<dbReference type="Gene3D" id="2.10.25.10">
    <property type="entry name" value="Laminin"/>
    <property type="match status" value="2"/>
</dbReference>
<keyword evidence="11" id="KW-0094">Blood coagulation</keyword>
<evidence type="ECO:0000256" key="8">
    <source>
        <dbReference type="ARBA" id="ARBA00022737"/>
    </source>
</evidence>
<dbReference type="Pfam" id="PF00008">
    <property type="entry name" value="EGF"/>
    <property type="match status" value="1"/>
</dbReference>
<dbReference type="SUPFAM" id="SSF50494">
    <property type="entry name" value="Trypsin-like serine proteases"/>
    <property type="match status" value="1"/>
</dbReference>
<evidence type="ECO:0000256" key="21">
    <source>
        <dbReference type="PROSITE-ProRule" id="PRU00076"/>
    </source>
</evidence>
<dbReference type="SMART" id="SM00059">
    <property type="entry name" value="FN2"/>
    <property type="match status" value="1"/>
</dbReference>
<gene>
    <name evidence="30" type="ORF">GDO86_005525</name>
</gene>
<evidence type="ECO:0000256" key="7">
    <source>
        <dbReference type="ARBA" id="ARBA00022729"/>
    </source>
</evidence>
<keyword evidence="31" id="KW-1185">Reference proteome</keyword>
<dbReference type="PROSITE" id="PS01253">
    <property type="entry name" value="FN1_1"/>
    <property type="match status" value="1"/>
</dbReference>
<dbReference type="PROSITE" id="PS51092">
    <property type="entry name" value="FN2_2"/>
    <property type="match status" value="1"/>
</dbReference>
<evidence type="ECO:0000256" key="5">
    <source>
        <dbReference type="ARBA" id="ARBA00022670"/>
    </source>
</evidence>
<dbReference type="Gene3D" id="2.40.10.10">
    <property type="entry name" value="Trypsin-like serine proteases"/>
    <property type="match status" value="1"/>
</dbReference>
<evidence type="ECO:0000256" key="4">
    <source>
        <dbReference type="ARBA" id="ARBA00022572"/>
    </source>
</evidence>
<feature type="domain" description="Fibronectin type-II" evidence="29">
    <location>
        <begin position="31"/>
        <end position="79"/>
    </location>
</feature>
<dbReference type="PRINTS" id="PR00018">
    <property type="entry name" value="KRINGLE"/>
</dbReference>
<evidence type="ECO:0000256" key="24">
    <source>
        <dbReference type="RuleBase" id="RU363034"/>
    </source>
</evidence>
<dbReference type="Proteomes" id="UP000812440">
    <property type="component" value="Chromosome 3"/>
</dbReference>
<dbReference type="FunFam" id="2.10.10.10:FF:000003">
    <property type="entry name" value="binder of sperm protein homolog 1"/>
    <property type="match status" value="1"/>
</dbReference>
<dbReference type="CDD" id="cd00108">
    <property type="entry name" value="KR"/>
    <property type="match status" value="1"/>
</dbReference>
<dbReference type="PANTHER" id="PTHR24264">
    <property type="entry name" value="TRYPSIN-RELATED"/>
    <property type="match status" value="1"/>
</dbReference>
<feature type="disulfide bond" evidence="21">
    <location>
        <begin position="188"/>
        <end position="197"/>
    </location>
</feature>
<dbReference type="PRINTS" id="PR00013">
    <property type="entry name" value="FNTYPEII"/>
</dbReference>
<feature type="disulfide bond" evidence="21">
    <location>
        <begin position="109"/>
        <end position="118"/>
    </location>
</feature>
<feature type="signal peptide" evidence="25">
    <location>
        <begin position="1"/>
        <end position="24"/>
    </location>
</feature>
<dbReference type="AlphaFoldDB" id="A0A8T2J7M8"/>
<evidence type="ECO:0000256" key="15">
    <source>
        <dbReference type="ARBA" id="ARBA00023281"/>
    </source>
</evidence>
<evidence type="ECO:0000256" key="1">
    <source>
        <dbReference type="ARBA" id="ARBA00004613"/>
    </source>
</evidence>
<dbReference type="SMART" id="SM00179">
    <property type="entry name" value="EGF_CA"/>
    <property type="match status" value="2"/>
</dbReference>
<dbReference type="Pfam" id="PF00051">
    <property type="entry name" value="Kringle"/>
    <property type="match status" value="1"/>
</dbReference>
<evidence type="ECO:0000256" key="19">
    <source>
        <dbReference type="ARBA" id="ARBA00039367"/>
    </source>
</evidence>
<dbReference type="PROSITE" id="PS00134">
    <property type="entry name" value="TRYPSIN_HIS"/>
    <property type="match status" value="1"/>
</dbReference>
<evidence type="ECO:0000313" key="30">
    <source>
        <dbReference type="EMBL" id="KAG8439330.1"/>
    </source>
</evidence>
<dbReference type="PROSITE" id="PS00022">
    <property type="entry name" value="EGF_1"/>
    <property type="match status" value="2"/>
</dbReference>
<dbReference type="InterPro" id="IPR001254">
    <property type="entry name" value="Trypsin_dom"/>
</dbReference>
<keyword evidence="15" id="KW-0280">Fibrinolysis</keyword>
<dbReference type="PROSITE" id="PS50026">
    <property type="entry name" value="EGF_3"/>
    <property type="match status" value="2"/>
</dbReference>
<dbReference type="Gene3D" id="2.40.20.10">
    <property type="entry name" value="Plasminogen Kringle 4"/>
    <property type="match status" value="1"/>
</dbReference>
<dbReference type="SUPFAM" id="SSF57440">
    <property type="entry name" value="Kringle-like"/>
    <property type="match status" value="2"/>
</dbReference>
<dbReference type="PROSITE" id="PS01186">
    <property type="entry name" value="EGF_2"/>
    <property type="match status" value="1"/>
</dbReference>
<keyword evidence="2" id="KW-0964">Secreted</keyword>
<evidence type="ECO:0000256" key="25">
    <source>
        <dbReference type="SAM" id="SignalP"/>
    </source>
</evidence>
<name>A0A8T2J7M8_9PIPI</name>
<dbReference type="InterPro" id="IPR000562">
    <property type="entry name" value="FN_type2_dom"/>
</dbReference>
<dbReference type="PROSITE" id="PS50070">
    <property type="entry name" value="KRINGLE_2"/>
    <property type="match status" value="1"/>
</dbReference>
<keyword evidence="13 23" id="KW-1015">Disulfide bond</keyword>
<evidence type="ECO:0000256" key="2">
    <source>
        <dbReference type="ARBA" id="ARBA00022525"/>
    </source>
</evidence>
<evidence type="ECO:0000256" key="3">
    <source>
        <dbReference type="ARBA" id="ARBA00022536"/>
    </source>
</evidence>
<dbReference type="GO" id="GO:0005615">
    <property type="term" value="C:extracellular space"/>
    <property type="evidence" value="ECO:0007669"/>
    <property type="project" value="TreeGrafter"/>
</dbReference>
<dbReference type="FunFam" id="2.40.10.10:FF:000003">
    <property type="entry name" value="Transmembrane serine protease 3"/>
    <property type="match status" value="1"/>
</dbReference>
<dbReference type="InterPro" id="IPR036943">
    <property type="entry name" value="FN_type2_sf"/>
</dbReference>
<evidence type="ECO:0000256" key="22">
    <source>
        <dbReference type="PROSITE-ProRule" id="PRU00121"/>
    </source>
</evidence>
<evidence type="ECO:0000256" key="12">
    <source>
        <dbReference type="ARBA" id="ARBA00023145"/>
    </source>
</evidence>
<dbReference type="GO" id="GO:0004252">
    <property type="term" value="F:serine-type endopeptidase activity"/>
    <property type="evidence" value="ECO:0007669"/>
    <property type="project" value="UniProtKB-EC"/>
</dbReference>
<dbReference type="OrthoDB" id="9925451at2759"/>
<dbReference type="GO" id="GO:0042730">
    <property type="term" value="P:fibrinolysis"/>
    <property type="evidence" value="ECO:0007669"/>
    <property type="project" value="UniProtKB-KW"/>
</dbReference>
<keyword evidence="6" id="KW-0356">Hemostasis</keyword>
<keyword evidence="14" id="KW-0325">Glycoprotein</keyword>
<evidence type="ECO:0000256" key="17">
    <source>
        <dbReference type="ARBA" id="ARBA00037517"/>
    </source>
</evidence>
<accession>A0A8T2J7M8</accession>
<dbReference type="InterPro" id="IPR000083">
    <property type="entry name" value="Fibronectin_type1"/>
</dbReference>
<evidence type="ECO:0000259" key="28">
    <source>
        <dbReference type="PROSITE" id="PS50240"/>
    </source>
</evidence>
<dbReference type="InterPro" id="IPR000742">
    <property type="entry name" value="EGF"/>
</dbReference>
<dbReference type="GO" id="GO:0031638">
    <property type="term" value="P:zymogen activation"/>
    <property type="evidence" value="ECO:0007669"/>
    <property type="project" value="TreeGrafter"/>
</dbReference>
<evidence type="ECO:0000256" key="13">
    <source>
        <dbReference type="ARBA" id="ARBA00023157"/>
    </source>
</evidence>
<dbReference type="EC" id="3.4.21.38" evidence="18"/>
<evidence type="ECO:0000259" key="29">
    <source>
        <dbReference type="PROSITE" id="PS51092"/>
    </source>
</evidence>
<evidence type="ECO:0000256" key="23">
    <source>
        <dbReference type="PROSITE-ProRule" id="PRU00479"/>
    </source>
</evidence>
<dbReference type="InterPro" id="IPR018114">
    <property type="entry name" value="TRYPSIN_HIS"/>
</dbReference>
<evidence type="ECO:0000256" key="9">
    <source>
        <dbReference type="ARBA" id="ARBA00022801"/>
    </source>
</evidence>
<dbReference type="CDD" id="cd00062">
    <property type="entry name" value="FN2"/>
    <property type="match status" value="1"/>
</dbReference>